<evidence type="ECO:0000256" key="4">
    <source>
        <dbReference type="ARBA" id="ARBA00022917"/>
    </source>
</evidence>
<evidence type="ECO:0000259" key="6">
    <source>
        <dbReference type="PROSITE" id="PS50102"/>
    </source>
</evidence>
<dbReference type="InterPro" id="IPR024675">
    <property type="entry name" value="eIF3g_N"/>
</dbReference>
<protein>
    <submittedName>
        <fullName evidence="7">Eukaryotic translation initiation factor 3 subunit G domain-containing protein</fullName>
    </submittedName>
</protein>
<dbReference type="GO" id="GO:0003743">
    <property type="term" value="F:translation initiation factor activity"/>
    <property type="evidence" value="ECO:0007669"/>
    <property type="project" value="UniProtKB-KW"/>
</dbReference>
<keyword evidence="4" id="KW-0648">Protein biosynthesis</keyword>
<dbReference type="GO" id="GO:0005852">
    <property type="term" value="C:eukaryotic translation initiation factor 3 complex"/>
    <property type="evidence" value="ECO:0007669"/>
    <property type="project" value="InterPro"/>
</dbReference>
<feature type="domain" description="RRM" evidence="6">
    <location>
        <begin position="159"/>
        <end position="238"/>
    </location>
</feature>
<dbReference type="InterPro" id="IPR000504">
    <property type="entry name" value="RRM_dom"/>
</dbReference>
<dbReference type="InterPro" id="IPR017334">
    <property type="entry name" value="eIF3_g"/>
</dbReference>
<dbReference type="AlphaFoldDB" id="A0AAD4NN48"/>
<dbReference type="SMART" id="SM00360">
    <property type="entry name" value="RRM"/>
    <property type="match status" value="1"/>
</dbReference>
<evidence type="ECO:0000256" key="3">
    <source>
        <dbReference type="ARBA" id="ARBA00022884"/>
    </source>
</evidence>
<dbReference type="Pfam" id="PF00076">
    <property type="entry name" value="RRM_1"/>
    <property type="match status" value="1"/>
</dbReference>
<dbReference type="PROSITE" id="PS50102">
    <property type="entry name" value="RRM"/>
    <property type="match status" value="1"/>
</dbReference>
<organism evidence="7 8">
    <name type="scientific">Ditylenchus destructor</name>
    <dbReference type="NCBI Taxonomy" id="166010"/>
    <lineage>
        <taxon>Eukaryota</taxon>
        <taxon>Metazoa</taxon>
        <taxon>Ecdysozoa</taxon>
        <taxon>Nematoda</taxon>
        <taxon>Chromadorea</taxon>
        <taxon>Rhabditida</taxon>
        <taxon>Tylenchina</taxon>
        <taxon>Tylenchomorpha</taxon>
        <taxon>Sphaerularioidea</taxon>
        <taxon>Anguinidae</taxon>
        <taxon>Anguininae</taxon>
        <taxon>Ditylenchus</taxon>
    </lineage>
</organism>
<dbReference type="InterPro" id="IPR012677">
    <property type="entry name" value="Nucleotide-bd_a/b_plait_sf"/>
</dbReference>
<proteinExistence type="predicted"/>
<keyword evidence="8" id="KW-1185">Reference proteome</keyword>
<evidence type="ECO:0000256" key="2">
    <source>
        <dbReference type="ARBA" id="ARBA00022540"/>
    </source>
</evidence>
<accession>A0AAD4NN48</accession>
<reference evidence="7" key="1">
    <citation type="submission" date="2022-01" db="EMBL/GenBank/DDBJ databases">
        <title>Genome Sequence Resource for Two Populations of Ditylenchus destructor, the Migratory Endoparasitic Phytonematode.</title>
        <authorList>
            <person name="Zhang H."/>
            <person name="Lin R."/>
            <person name="Xie B."/>
        </authorList>
    </citation>
    <scope>NUCLEOTIDE SEQUENCE</scope>
    <source>
        <strain evidence="7">BazhouSP</strain>
    </source>
</reference>
<dbReference type="InterPro" id="IPR035979">
    <property type="entry name" value="RBD_domain_sf"/>
</dbReference>
<evidence type="ECO:0000313" key="7">
    <source>
        <dbReference type="EMBL" id="KAI1729399.1"/>
    </source>
</evidence>
<sequence length="238" mass="27192">MSDFVSDDDFDLCGIDLDHKQGVEEKTFSKDVHKEVPRLVAERKKWKKFGASVDDDAGPHINTTSVAPEVNMQFLLNRMAQPLVAPIEIAASEPQKTNVGLRCHTCKLTDHRSWECPYKELLRDETKEEEAAKSLKYLPRHLRGDQSYTQMEDTSKEQRTVRISNLPQEENPDMEEELKELFGKCGKISRVFVSVDKKNCCRGFAYCQYVTEESASRAVQELNGKPFQYLILGVELAD</sequence>
<dbReference type="Proteomes" id="UP001201812">
    <property type="component" value="Unassembled WGS sequence"/>
</dbReference>
<dbReference type="Pfam" id="PF12353">
    <property type="entry name" value="eIF3g"/>
    <property type="match status" value="1"/>
</dbReference>
<evidence type="ECO:0000256" key="5">
    <source>
        <dbReference type="PROSITE-ProRule" id="PRU00176"/>
    </source>
</evidence>
<keyword evidence="2 7" id="KW-0396">Initiation factor</keyword>
<gene>
    <name evidence="7" type="ORF">DdX_01640</name>
</gene>
<dbReference type="PIRSF" id="PIRSF037949">
    <property type="entry name" value="Transl_init_eIF-3_RNA-bind"/>
    <property type="match status" value="1"/>
</dbReference>
<dbReference type="PANTHER" id="PTHR10352">
    <property type="entry name" value="EUKARYOTIC TRANSLATION INITIATION FACTOR 3 SUBUNIT G"/>
    <property type="match status" value="1"/>
</dbReference>
<dbReference type="GO" id="GO:0003723">
    <property type="term" value="F:RNA binding"/>
    <property type="evidence" value="ECO:0007669"/>
    <property type="project" value="UniProtKB-UniRule"/>
</dbReference>
<keyword evidence="1" id="KW-0963">Cytoplasm</keyword>
<name>A0AAD4NN48_9BILA</name>
<keyword evidence="3 5" id="KW-0694">RNA-binding</keyword>
<dbReference type="SUPFAM" id="SSF54928">
    <property type="entry name" value="RNA-binding domain, RBD"/>
    <property type="match status" value="1"/>
</dbReference>
<dbReference type="EMBL" id="JAKKPZ010000001">
    <property type="protein sequence ID" value="KAI1729399.1"/>
    <property type="molecule type" value="Genomic_DNA"/>
</dbReference>
<dbReference type="Gene3D" id="3.30.70.330">
    <property type="match status" value="1"/>
</dbReference>
<evidence type="ECO:0000313" key="8">
    <source>
        <dbReference type="Proteomes" id="UP001201812"/>
    </source>
</evidence>
<comment type="caution">
    <text evidence="7">The sequence shown here is derived from an EMBL/GenBank/DDBJ whole genome shotgun (WGS) entry which is preliminary data.</text>
</comment>
<evidence type="ECO:0000256" key="1">
    <source>
        <dbReference type="ARBA" id="ARBA00022490"/>
    </source>
</evidence>